<dbReference type="Pfam" id="PF19305">
    <property type="entry name" value="MmgE_PrpD_C"/>
    <property type="match status" value="1"/>
</dbReference>
<comment type="similarity">
    <text evidence="1">Belongs to the PrpD family.</text>
</comment>
<evidence type="ECO:0000259" key="3">
    <source>
        <dbReference type="Pfam" id="PF19305"/>
    </source>
</evidence>
<evidence type="ECO:0000313" key="5">
    <source>
        <dbReference type="Proteomes" id="UP000214746"/>
    </source>
</evidence>
<dbReference type="OrthoDB" id="9795089at2"/>
<accession>A0A2W1NCW8</accession>
<dbReference type="Gene3D" id="3.30.1330.120">
    <property type="entry name" value="2-methylcitrate dehydratase PrpD"/>
    <property type="match status" value="1"/>
</dbReference>
<dbReference type="InterPro" id="IPR036148">
    <property type="entry name" value="MmgE/PrpD_sf"/>
</dbReference>
<proteinExistence type="inferred from homology"/>
<dbReference type="InterPro" id="IPR045337">
    <property type="entry name" value="MmgE_PrpD_C"/>
</dbReference>
<evidence type="ECO:0000256" key="1">
    <source>
        <dbReference type="ARBA" id="ARBA00006174"/>
    </source>
</evidence>
<dbReference type="EMBL" id="NHRJ02000001">
    <property type="protein sequence ID" value="PZE22347.1"/>
    <property type="molecule type" value="Genomic_DNA"/>
</dbReference>
<dbReference type="InterPro" id="IPR045336">
    <property type="entry name" value="MmgE_PrpD_N"/>
</dbReference>
<dbReference type="PANTHER" id="PTHR16943:SF8">
    <property type="entry name" value="2-METHYLCITRATE DEHYDRATASE"/>
    <property type="match status" value="1"/>
</dbReference>
<evidence type="ECO:0000259" key="2">
    <source>
        <dbReference type="Pfam" id="PF03972"/>
    </source>
</evidence>
<dbReference type="Proteomes" id="UP000214746">
    <property type="component" value="Unassembled WGS sequence"/>
</dbReference>
<keyword evidence="5" id="KW-1185">Reference proteome</keyword>
<organism evidence="4 5">
    <name type="scientific">Paenibacillus xerothermodurans</name>
    <dbReference type="NCBI Taxonomy" id="1977292"/>
    <lineage>
        <taxon>Bacteria</taxon>
        <taxon>Bacillati</taxon>
        <taxon>Bacillota</taxon>
        <taxon>Bacilli</taxon>
        <taxon>Bacillales</taxon>
        <taxon>Paenibacillaceae</taxon>
        <taxon>Paenibacillus</taxon>
    </lineage>
</organism>
<comment type="caution">
    <text evidence="4">The sequence shown here is derived from an EMBL/GenBank/DDBJ whole genome shotgun (WGS) entry which is preliminary data.</text>
</comment>
<sequence>MKTAAYALAEQVAGIGYHDLPKDVIHEAKRRIADVIGIGLSGSKGPAGRPIQAFAAEQGGAGRAVIWGSNRTTSPAFAALANGTMTFHMELDDVHRTSHTHPGVSVIPAAMALCEERGLSGKDLLLATVLGYEVEIRIGLSVSPSIYVDRTYLAPGTLGVFGAAAAASKLLGLDAGTTAGAIGTASYLGPIAPFESFRLGAAAKDTIMGWVNFCGLYAASLAAAGFIGPATSIEGEFGYNNTVAERCDVNRIYAGLGEQYEILRTGIKPYACCRQHHTAIDAILELKERYGLAAAEVAHISHRTFVVGSRGSSKKPASISAAKYSAPYTIAVALTFGRAWREQYTMELIQDQTIMELAAKVDVTADMALEKLYDEKWPSIVEVTTKDGRILRARRDIPRGEPEQPTTDAELKEKFFSLATDAVSPERAQAIWDTVFRLDESKDISELTALLKV</sequence>
<dbReference type="GO" id="GO:0016829">
    <property type="term" value="F:lyase activity"/>
    <property type="evidence" value="ECO:0007669"/>
    <property type="project" value="InterPro"/>
</dbReference>
<feature type="domain" description="MmgE/PrpD C-terminal" evidence="3">
    <location>
        <begin position="270"/>
        <end position="435"/>
    </location>
</feature>
<reference evidence="4" key="1">
    <citation type="submission" date="2018-06" db="EMBL/GenBank/DDBJ databases">
        <title>Paenibacillus xerothermodurans sp. nov. an extremely dry heat resistant spore forming bacterium isolated from the soil of Cape Canaveral, Florida.</title>
        <authorList>
            <person name="Seuylemezian A."/>
            <person name="Kaur N."/>
            <person name="Patil P."/>
            <person name="Patil P."/>
            <person name="Mayilraj S."/>
            <person name="Vaishampayan P."/>
        </authorList>
    </citation>
    <scope>NUCLEOTIDE SEQUENCE [LARGE SCALE GENOMIC DNA]</scope>
    <source>
        <strain evidence="4">ATCC 27380</strain>
    </source>
</reference>
<dbReference type="InterPro" id="IPR042183">
    <property type="entry name" value="MmgE/PrpD_sf_1"/>
</dbReference>
<evidence type="ECO:0000313" key="4">
    <source>
        <dbReference type="EMBL" id="PZE22347.1"/>
    </source>
</evidence>
<dbReference type="InterPro" id="IPR042188">
    <property type="entry name" value="MmgE/PrpD_sf_2"/>
</dbReference>
<name>A0A2W1NCW8_PAEXE</name>
<dbReference type="PANTHER" id="PTHR16943">
    <property type="entry name" value="2-METHYLCITRATE DEHYDRATASE-RELATED"/>
    <property type="match status" value="1"/>
</dbReference>
<feature type="domain" description="MmgE/PrpD N-terminal" evidence="2">
    <location>
        <begin position="7"/>
        <end position="245"/>
    </location>
</feature>
<gene>
    <name evidence="4" type="ORF">CBW46_000725</name>
</gene>
<dbReference type="Gene3D" id="1.10.4100.10">
    <property type="entry name" value="2-methylcitrate dehydratase PrpD"/>
    <property type="match status" value="1"/>
</dbReference>
<dbReference type="RefSeq" id="WP_089198119.1">
    <property type="nucleotide sequence ID" value="NZ_NHRJ02000001.1"/>
</dbReference>
<dbReference type="Pfam" id="PF03972">
    <property type="entry name" value="MmgE_PrpD_N"/>
    <property type="match status" value="1"/>
</dbReference>
<dbReference type="SUPFAM" id="SSF103378">
    <property type="entry name" value="2-methylcitrate dehydratase PrpD"/>
    <property type="match status" value="1"/>
</dbReference>
<dbReference type="AlphaFoldDB" id="A0A2W1NCW8"/>
<protein>
    <submittedName>
        <fullName evidence="4">MmgE/PrpD family protein</fullName>
    </submittedName>
</protein>
<dbReference type="InterPro" id="IPR005656">
    <property type="entry name" value="MmgE_PrpD"/>
</dbReference>